<protein>
    <submittedName>
        <fullName evidence="2">Uncharacterized protein LOC106817375</fullName>
    </submittedName>
</protein>
<sequence>MGNPFTETSADLIAMDTKVVMADEVIQSIRHAEEIGKAQYKAFVDERIMTTQKPFHDTITKNSFPMLKSGLRKTPSKSKSKTASMKSDLQLFSRMYISCQAREGDIDVFFEHENHAWPPSLADHNAMRQGNKADLLRCLEPLAPRPPTTPNVDVKIVDGAALVHLLEPKHAATIVKTFKDYAEYVFIPYLLRQLQASTRLDVVWDSYTTDSLKANTRTCRGTGDPLRVLKQTRIPQNWKSFLRVDSNKTELFKFLASAIEVTSTPTGKILVSTKGESVVSTSVLDVSDLEPCTHEEADYRMMLHCAHAFKHGLKKIMVHATDTDVLVLAIVATIQMRGCELWLAFGSGNTFRYIAAHTIADALGVDCCKGLLFMHAVSGCDTVSSFSSIGKKTTWDVWRSLPNLTAVFIRLSDTPEEVTEADMEELERFVVLLYSRTSQITTVNAARKQLFSHGNRKIENIPPSRAALYQHVKRASFQAGHIWAQAMTSSPTLPSPSSWGWKLDDDGHWIPLWSVLPEASKGCRELV</sequence>
<dbReference type="RefSeq" id="XP_014677523.1">
    <property type="nucleotide sequence ID" value="XM_014822037.1"/>
</dbReference>
<evidence type="ECO:0000313" key="2">
    <source>
        <dbReference type="RefSeq" id="XP_014677523.1"/>
    </source>
</evidence>
<dbReference type="GeneID" id="106817375"/>
<proteinExistence type="predicted"/>
<dbReference type="Proteomes" id="UP000695022">
    <property type="component" value="Unplaced"/>
</dbReference>
<dbReference type="PANTHER" id="PTHR46704">
    <property type="entry name" value="CXC DOMAIN-CONTAINING PROTEIN-RELATED"/>
    <property type="match status" value="1"/>
</dbReference>
<reference evidence="2" key="1">
    <citation type="submission" date="2025-08" db="UniProtKB">
        <authorList>
            <consortium name="RefSeq"/>
        </authorList>
    </citation>
    <scope>IDENTIFICATION</scope>
</reference>
<keyword evidence="1" id="KW-1185">Reference proteome</keyword>
<dbReference type="PANTHER" id="PTHR46704:SF1">
    <property type="entry name" value="TELOMERE LENGTH REGULATION PROTEIN TEL2 HOMOLOG"/>
    <property type="match status" value="1"/>
</dbReference>
<name>A0ABM1EZA2_PRICU</name>
<evidence type="ECO:0000313" key="1">
    <source>
        <dbReference type="Proteomes" id="UP000695022"/>
    </source>
</evidence>
<gene>
    <name evidence="2" type="primary">LOC106817375</name>
</gene>
<accession>A0ABM1EZA2</accession>
<organism evidence="1 2">
    <name type="scientific">Priapulus caudatus</name>
    <name type="common">Priapulid worm</name>
    <dbReference type="NCBI Taxonomy" id="37621"/>
    <lineage>
        <taxon>Eukaryota</taxon>
        <taxon>Metazoa</taxon>
        <taxon>Ecdysozoa</taxon>
        <taxon>Scalidophora</taxon>
        <taxon>Priapulida</taxon>
        <taxon>Priapulimorpha</taxon>
        <taxon>Priapulimorphida</taxon>
        <taxon>Priapulidae</taxon>
        <taxon>Priapulus</taxon>
    </lineage>
</organism>